<dbReference type="RefSeq" id="WP_045262779.1">
    <property type="nucleotide sequence ID" value="NZ_JYIV01000018.1"/>
</dbReference>
<comment type="caution">
    <text evidence="2">The sequence shown here is derived from an EMBL/GenBank/DDBJ whole genome shotgun (WGS) entry which is preliminary data.</text>
</comment>
<gene>
    <name evidence="2" type="ORF">RN51_00853</name>
</gene>
<dbReference type="InterPro" id="IPR004843">
    <property type="entry name" value="Calcineurin-like_PHP"/>
</dbReference>
<feature type="domain" description="Calcineurin-like phosphoesterase" evidence="1">
    <location>
        <begin position="16"/>
        <end position="221"/>
    </location>
</feature>
<name>A0A0F0KVX3_9MICO</name>
<dbReference type="CDD" id="cd00838">
    <property type="entry name" value="MPP_superfamily"/>
    <property type="match status" value="1"/>
</dbReference>
<dbReference type="GeneID" id="36300502"/>
<organism evidence="2 3">
    <name type="scientific">Microbacterium oxydans</name>
    <dbReference type="NCBI Taxonomy" id="82380"/>
    <lineage>
        <taxon>Bacteria</taxon>
        <taxon>Bacillati</taxon>
        <taxon>Actinomycetota</taxon>
        <taxon>Actinomycetes</taxon>
        <taxon>Micrococcales</taxon>
        <taxon>Microbacteriaceae</taxon>
        <taxon>Microbacterium</taxon>
    </lineage>
</organism>
<dbReference type="GO" id="GO:0016787">
    <property type="term" value="F:hydrolase activity"/>
    <property type="evidence" value="ECO:0007669"/>
    <property type="project" value="InterPro"/>
</dbReference>
<dbReference type="InterPro" id="IPR029052">
    <property type="entry name" value="Metallo-depent_PP-like"/>
</dbReference>
<dbReference type="AlphaFoldDB" id="A0A0F0KVX3"/>
<evidence type="ECO:0000313" key="2">
    <source>
        <dbReference type="EMBL" id="KJL25033.1"/>
    </source>
</evidence>
<sequence length="271" mass="29609">MRALERASTIDLPDQRVAVCGDWHGNVGWVRTLSRILPALAPDVTTILQLGDWWIDPDAVDEALADTNIDRIYVTLGNHEPWSDVTPLLDEQPSSAVRVSKLTWLLARPARLTIGGRSVLSLGGAASVDRLWRREGAGWWPDERIDDSHVAAAIAGGPADLMLTHESPARTPVRAVQEVLRSNPMGFPDETLAESAQSRERVAKVWDAIRPGLLMHGHMHVAGGGATDDGRRVASFGRDTMQGSLAFLDLRTLRLEVPTVQQMREAAFPVG</sequence>
<dbReference type="PATRIC" id="fig|82380.10.peg.855"/>
<dbReference type="Proteomes" id="UP000033725">
    <property type="component" value="Unassembled WGS sequence"/>
</dbReference>
<evidence type="ECO:0000313" key="3">
    <source>
        <dbReference type="Proteomes" id="UP000033725"/>
    </source>
</evidence>
<accession>A0A0F0KVX3</accession>
<dbReference type="SUPFAM" id="SSF56300">
    <property type="entry name" value="Metallo-dependent phosphatases"/>
    <property type="match status" value="1"/>
</dbReference>
<reference evidence="2 3" key="1">
    <citation type="submission" date="2015-02" db="EMBL/GenBank/DDBJ databases">
        <title>Draft genome sequences of ten Microbacterium spp. with emphasis on heavy metal contaminated environments.</title>
        <authorList>
            <person name="Corretto E."/>
        </authorList>
    </citation>
    <scope>NUCLEOTIDE SEQUENCE [LARGE SCALE GENOMIC DNA]</scope>
    <source>
        <strain evidence="2 3">BEL163</strain>
    </source>
</reference>
<proteinExistence type="predicted"/>
<dbReference type="EMBL" id="JYIV01000018">
    <property type="protein sequence ID" value="KJL25033.1"/>
    <property type="molecule type" value="Genomic_DNA"/>
</dbReference>
<evidence type="ECO:0000259" key="1">
    <source>
        <dbReference type="Pfam" id="PF00149"/>
    </source>
</evidence>
<dbReference type="OrthoDB" id="5380150at2"/>
<protein>
    <submittedName>
        <fullName evidence="2">Calcineurin-like phosphoesterase superfamily domain protein</fullName>
    </submittedName>
</protein>
<dbReference type="Gene3D" id="3.60.21.10">
    <property type="match status" value="1"/>
</dbReference>
<dbReference type="Pfam" id="PF00149">
    <property type="entry name" value="Metallophos"/>
    <property type="match status" value="1"/>
</dbReference>